<dbReference type="GO" id="GO:0008270">
    <property type="term" value="F:zinc ion binding"/>
    <property type="evidence" value="ECO:0007669"/>
    <property type="project" value="UniProtKB-KW"/>
</dbReference>
<evidence type="ECO:0000313" key="6">
    <source>
        <dbReference type="EMBL" id="SPD15446.1"/>
    </source>
</evidence>
<keyword evidence="3" id="KW-0862">Zinc</keyword>
<organism evidence="6">
    <name type="scientific">Fagus sylvatica</name>
    <name type="common">Beechnut</name>
    <dbReference type="NCBI Taxonomy" id="28930"/>
    <lineage>
        <taxon>Eukaryota</taxon>
        <taxon>Viridiplantae</taxon>
        <taxon>Streptophyta</taxon>
        <taxon>Embryophyta</taxon>
        <taxon>Tracheophyta</taxon>
        <taxon>Spermatophyta</taxon>
        <taxon>Magnoliopsida</taxon>
        <taxon>eudicotyledons</taxon>
        <taxon>Gunneridae</taxon>
        <taxon>Pentapetalae</taxon>
        <taxon>rosids</taxon>
        <taxon>fabids</taxon>
        <taxon>Fagales</taxon>
        <taxon>Fagaceae</taxon>
        <taxon>Fagus</taxon>
    </lineage>
</organism>
<evidence type="ECO:0000256" key="1">
    <source>
        <dbReference type="ARBA" id="ARBA00022723"/>
    </source>
</evidence>
<dbReference type="PROSITE" id="PS50966">
    <property type="entry name" value="ZF_SWIM"/>
    <property type="match status" value="1"/>
</dbReference>
<dbReference type="PANTHER" id="PTHR31973">
    <property type="entry name" value="POLYPROTEIN, PUTATIVE-RELATED"/>
    <property type="match status" value="1"/>
</dbReference>
<name>A0A2N9HMQ5_FAGSY</name>
<dbReference type="AlphaFoldDB" id="A0A2N9HMQ5"/>
<dbReference type="InterPro" id="IPR007527">
    <property type="entry name" value="Znf_SWIM"/>
</dbReference>
<dbReference type="Pfam" id="PF03108">
    <property type="entry name" value="DBD_Tnp_Mut"/>
    <property type="match status" value="1"/>
</dbReference>
<feature type="domain" description="SWIM-type" evidence="5">
    <location>
        <begin position="477"/>
        <end position="509"/>
    </location>
</feature>
<proteinExistence type="predicted"/>
<protein>
    <recommendedName>
        <fullName evidence="5">SWIM-type domain-containing protein</fullName>
    </recommendedName>
</protein>
<evidence type="ECO:0000256" key="4">
    <source>
        <dbReference type="PROSITE-ProRule" id="PRU00325"/>
    </source>
</evidence>
<reference evidence="6" key="1">
    <citation type="submission" date="2018-02" db="EMBL/GenBank/DDBJ databases">
        <authorList>
            <person name="Cohen D.B."/>
            <person name="Kent A.D."/>
        </authorList>
    </citation>
    <scope>NUCLEOTIDE SEQUENCE</scope>
</reference>
<dbReference type="EMBL" id="OIVN01004101">
    <property type="protein sequence ID" value="SPD15446.1"/>
    <property type="molecule type" value="Genomic_DNA"/>
</dbReference>
<evidence type="ECO:0000256" key="2">
    <source>
        <dbReference type="ARBA" id="ARBA00022771"/>
    </source>
</evidence>
<dbReference type="Pfam" id="PF04434">
    <property type="entry name" value="SWIM"/>
    <property type="match status" value="1"/>
</dbReference>
<keyword evidence="1" id="KW-0479">Metal-binding</keyword>
<keyword evidence="2 4" id="KW-0863">Zinc-finger</keyword>
<sequence>MVDRMVHLRIISPPSPSFIANTWDNINVPCDHVVTPLYIWSKEMEFRKGLIFSNKADVQYAAKIYSIDKNQRYKVYESNLTQWGINCTNACSWKLRACQRKKHGFWEITKYSGPHTCTNIDVSKDGKMLDSNLIEREILNQVVADHGVKISTLDAQIFKQYNVKVSYYKLWDAKQKAIARIYGDWVQSYEILPKFMLALQEANPTTVVKFVKKYGFERNTERFQRVFWAFRPCIAGFVHCRPVISIDGTHLYGKYQGKLLIAMAQDANNEIYPLAFAIVENESESTWKWFLGLIRLHVTQRKGICTISDRHGGIEKAIMDEHVPDWRTPNGHWRFCIRHVASNFLKHYKDQNLKNMIMRAGGANQIRKFNTIMDCIRRYNEEAGKRLDEIAVEQWTYSHDGGHRYGAMTTNLSECFNGVLKSARSLPITALVKFTFFKLCREKAKGHTVTRFDRNRGVFDIRTRPNLGSSYRGEHTHQIKLQEGTCTCGKWQMLKIPCSHVIACRAYQNIDIRQYIDSCYKLTEQLASYSESFEPVKDKPYWQPIEGPTLRPDPTMLCQKGQPKSIRIRNVMDWRENQPKPRCGICQEEGHNRRTCPNVNMGSTSGTGTN</sequence>
<dbReference type="InterPro" id="IPR018289">
    <property type="entry name" value="MULE_transposase_dom"/>
</dbReference>
<dbReference type="InterPro" id="IPR006564">
    <property type="entry name" value="Znf_PMZ"/>
</dbReference>
<dbReference type="Pfam" id="PF10551">
    <property type="entry name" value="MULE"/>
    <property type="match status" value="1"/>
</dbReference>
<dbReference type="SMART" id="SM00575">
    <property type="entry name" value="ZnF_PMZ"/>
    <property type="match status" value="1"/>
</dbReference>
<evidence type="ECO:0000256" key="3">
    <source>
        <dbReference type="ARBA" id="ARBA00022833"/>
    </source>
</evidence>
<gene>
    <name evidence="6" type="ORF">FSB_LOCUS43328</name>
</gene>
<evidence type="ECO:0000259" key="5">
    <source>
        <dbReference type="PROSITE" id="PS50966"/>
    </source>
</evidence>
<dbReference type="InterPro" id="IPR004332">
    <property type="entry name" value="Transposase_MuDR"/>
</dbReference>
<dbReference type="PANTHER" id="PTHR31973:SF195">
    <property type="entry name" value="MUDR FAMILY TRANSPOSASE"/>
    <property type="match status" value="1"/>
</dbReference>
<accession>A0A2N9HMQ5</accession>